<evidence type="ECO:0000313" key="3">
    <source>
        <dbReference type="Proteomes" id="UP000712600"/>
    </source>
</evidence>
<evidence type="ECO:0000313" key="2">
    <source>
        <dbReference type="EMBL" id="KAF3559325.1"/>
    </source>
</evidence>
<sequence length="131" mass="15034">MELRLDPRPYDQTNRTGARLVQPSRQSKTDSRARISLGHEESEDDRAFSILGRLVHPDDRALDLAYVFDPFMNFDHQNFSKARILHLSDDLAHVWTRPVREENPAVPTDRPACVLLLTAMYTSGYIEPGQE</sequence>
<organism evidence="2 3">
    <name type="scientific">Brassica cretica</name>
    <name type="common">Mustard</name>
    <dbReference type="NCBI Taxonomy" id="69181"/>
    <lineage>
        <taxon>Eukaryota</taxon>
        <taxon>Viridiplantae</taxon>
        <taxon>Streptophyta</taxon>
        <taxon>Embryophyta</taxon>
        <taxon>Tracheophyta</taxon>
        <taxon>Spermatophyta</taxon>
        <taxon>Magnoliopsida</taxon>
        <taxon>eudicotyledons</taxon>
        <taxon>Gunneridae</taxon>
        <taxon>Pentapetalae</taxon>
        <taxon>rosids</taxon>
        <taxon>malvids</taxon>
        <taxon>Brassicales</taxon>
        <taxon>Brassicaceae</taxon>
        <taxon>Brassiceae</taxon>
        <taxon>Brassica</taxon>
    </lineage>
</organism>
<evidence type="ECO:0000256" key="1">
    <source>
        <dbReference type="SAM" id="MobiDB-lite"/>
    </source>
</evidence>
<accession>A0A8S9R788</accession>
<feature type="compositionally biased region" description="Basic and acidic residues" evidence="1">
    <location>
        <begin position="27"/>
        <end position="40"/>
    </location>
</feature>
<reference evidence="2" key="1">
    <citation type="submission" date="2019-12" db="EMBL/GenBank/DDBJ databases">
        <title>Genome sequencing and annotation of Brassica cretica.</title>
        <authorList>
            <person name="Studholme D.J."/>
            <person name="Sarris P."/>
        </authorList>
    </citation>
    <scope>NUCLEOTIDE SEQUENCE</scope>
    <source>
        <strain evidence="2">PFS-109/04</strain>
        <tissue evidence="2">Leaf</tissue>
    </source>
</reference>
<feature type="region of interest" description="Disordered" evidence="1">
    <location>
        <begin position="1"/>
        <end position="40"/>
    </location>
</feature>
<dbReference type="EMBL" id="QGKX02000996">
    <property type="protein sequence ID" value="KAF3559325.1"/>
    <property type="molecule type" value="Genomic_DNA"/>
</dbReference>
<proteinExistence type="predicted"/>
<dbReference type="AlphaFoldDB" id="A0A8S9R788"/>
<gene>
    <name evidence="2" type="ORF">F2Q69_00013943</name>
</gene>
<protein>
    <submittedName>
        <fullName evidence="2">Uncharacterized protein</fullName>
    </submittedName>
</protein>
<comment type="caution">
    <text evidence="2">The sequence shown here is derived from an EMBL/GenBank/DDBJ whole genome shotgun (WGS) entry which is preliminary data.</text>
</comment>
<name>A0A8S9R788_BRACR</name>
<dbReference type="Proteomes" id="UP000712600">
    <property type="component" value="Unassembled WGS sequence"/>
</dbReference>